<feature type="transmembrane region" description="Helical" evidence="1">
    <location>
        <begin position="59"/>
        <end position="78"/>
    </location>
</feature>
<comment type="caution">
    <text evidence="2">The sequence shown here is derived from an EMBL/GenBank/DDBJ whole genome shotgun (WGS) entry which is preliminary data.</text>
</comment>
<dbReference type="AlphaFoldDB" id="A0A7X0MNK7"/>
<gene>
    <name evidence="2" type="ORF">F4693_002447</name>
</gene>
<reference evidence="2 3" key="1">
    <citation type="submission" date="2020-08" db="EMBL/GenBank/DDBJ databases">
        <title>The Agave Microbiome: Exploring the role of microbial communities in plant adaptations to desert environments.</title>
        <authorList>
            <person name="Partida-Martinez L.P."/>
        </authorList>
    </citation>
    <scope>NUCLEOTIDE SEQUENCE [LARGE SCALE GENOMIC DNA]</scope>
    <source>
        <strain evidence="2 3">AS3.13</strain>
    </source>
</reference>
<proteinExistence type="predicted"/>
<sequence>MLEERLDRWRALAERPAAKIAGKVARIAFFVGMIAWMMLKVRAIGWRDVVASLPVNPLFYILFVAGFLILPASEIAVFRTIFARPLPGGLPIYIRKRILNSALVGYSGELYLFVWLRRTIGLPARTIAIGLKDNAILSALASGIVTLLLLVAFAAAGDARRIAAWLDPGPALLIAGVLGAIFVAPLLFRLRKQLIAMPVRRMAQVMTIHSARIIASVLLQATQWAVVLPQEPWSVWLVFLTAQMVISRLPVIPNRDLLFLSAALEMSGTIHGPREAMAGLLLAGGALTQGSNLVFYLLTSLSKQPPVVEAGDVIEAEEPDGDKIAGMP</sequence>
<name>A0A7X0MNK7_9SPHN</name>
<evidence type="ECO:0000313" key="2">
    <source>
        <dbReference type="EMBL" id="MBB6505459.1"/>
    </source>
</evidence>
<keyword evidence="1" id="KW-0812">Transmembrane</keyword>
<feature type="transmembrane region" description="Helical" evidence="1">
    <location>
        <begin position="98"/>
        <end position="116"/>
    </location>
</feature>
<feature type="transmembrane region" description="Helical" evidence="1">
    <location>
        <begin position="136"/>
        <end position="157"/>
    </location>
</feature>
<evidence type="ECO:0000256" key="1">
    <source>
        <dbReference type="SAM" id="Phobius"/>
    </source>
</evidence>
<evidence type="ECO:0000313" key="3">
    <source>
        <dbReference type="Proteomes" id="UP000522313"/>
    </source>
</evidence>
<dbReference type="EMBL" id="JACHBT010000012">
    <property type="protein sequence ID" value="MBB6505459.1"/>
    <property type="molecule type" value="Genomic_DNA"/>
</dbReference>
<reference evidence="2 3" key="2">
    <citation type="submission" date="2020-08" db="EMBL/GenBank/DDBJ databases">
        <authorList>
            <person name="Partida-Martinez L."/>
            <person name="Huntemann M."/>
            <person name="Clum A."/>
            <person name="Wang J."/>
            <person name="Palaniappan K."/>
            <person name="Ritter S."/>
            <person name="Chen I.-M."/>
            <person name="Stamatis D."/>
            <person name="Reddy T."/>
            <person name="O'Malley R."/>
            <person name="Daum C."/>
            <person name="Shapiro N."/>
            <person name="Ivanova N."/>
            <person name="Kyrpides N."/>
            <person name="Woyke T."/>
        </authorList>
    </citation>
    <scope>NUCLEOTIDE SEQUENCE [LARGE SCALE GENOMIC DNA]</scope>
    <source>
        <strain evidence="2 3">AS3.13</strain>
    </source>
</reference>
<keyword evidence="1" id="KW-1133">Transmembrane helix</keyword>
<organism evidence="2 3">
    <name type="scientific">Sphingomonas endophytica</name>
    <dbReference type="NCBI Taxonomy" id="869719"/>
    <lineage>
        <taxon>Bacteria</taxon>
        <taxon>Pseudomonadati</taxon>
        <taxon>Pseudomonadota</taxon>
        <taxon>Alphaproteobacteria</taxon>
        <taxon>Sphingomonadales</taxon>
        <taxon>Sphingomonadaceae</taxon>
        <taxon>Sphingomonas</taxon>
    </lineage>
</organism>
<accession>A0A7X0MNK7</accession>
<evidence type="ECO:0008006" key="4">
    <source>
        <dbReference type="Google" id="ProtNLM"/>
    </source>
</evidence>
<dbReference type="Proteomes" id="UP000522313">
    <property type="component" value="Unassembled WGS sequence"/>
</dbReference>
<protein>
    <recommendedName>
        <fullName evidence="4">Flippase-like domain-containing protein</fullName>
    </recommendedName>
</protein>
<keyword evidence="1" id="KW-0472">Membrane</keyword>
<dbReference type="RefSeq" id="WP_184506279.1">
    <property type="nucleotide sequence ID" value="NZ_JACHBT010000012.1"/>
</dbReference>
<feature type="transmembrane region" description="Helical" evidence="1">
    <location>
        <begin position="169"/>
        <end position="188"/>
    </location>
</feature>
<feature type="transmembrane region" description="Helical" evidence="1">
    <location>
        <begin position="20"/>
        <end position="39"/>
    </location>
</feature>